<evidence type="ECO:0000313" key="3">
    <source>
        <dbReference type="Proteomes" id="UP000588051"/>
    </source>
</evidence>
<comment type="caution">
    <text evidence="2">The sequence shown here is derived from an EMBL/GenBank/DDBJ whole genome shotgun (WGS) entry which is preliminary data.</text>
</comment>
<keyword evidence="1" id="KW-0472">Membrane</keyword>
<protein>
    <submittedName>
        <fullName evidence="2">Prepilin-type N-terminal cleavage/methylation domain-containing protein</fullName>
    </submittedName>
</protein>
<feature type="transmembrane region" description="Helical" evidence="1">
    <location>
        <begin position="12"/>
        <end position="34"/>
    </location>
</feature>
<keyword evidence="1" id="KW-1133">Transmembrane helix</keyword>
<dbReference type="Proteomes" id="UP000588051">
    <property type="component" value="Unassembled WGS sequence"/>
</dbReference>
<accession>A0A850QGD9</accession>
<keyword evidence="3" id="KW-1185">Reference proteome</keyword>
<name>A0A850QGD9_9BURK</name>
<evidence type="ECO:0000313" key="2">
    <source>
        <dbReference type="EMBL" id="NVO76475.1"/>
    </source>
</evidence>
<sequence length="206" mass="23696">MASSDKPAAGFTILEMLVVIAMSGMIVMILLQALQHTMSLHQRFGTELDRNSNQAMAQSWLTQLLEGVQPDDEDGKQQFKGRPLQISAISTSVFTGQFGVPTAFQLRLRFDVAEKRMVLEYSDTQYQDKPLRLLSWEGRRGRFIYLDTKQQEHESWPPEFDRSRQIPESIRIETERDGQPWVLAFKPAGPVNPLPDIRKKFNEVMR</sequence>
<gene>
    <name evidence="2" type="ORF">HV832_01340</name>
</gene>
<dbReference type="InterPro" id="IPR012902">
    <property type="entry name" value="N_methyl_site"/>
</dbReference>
<proteinExistence type="predicted"/>
<dbReference type="RefSeq" id="WP_176801741.1">
    <property type="nucleotide sequence ID" value="NZ_JABXYJ010000001.1"/>
</dbReference>
<keyword evidence="1" id="KW-0812">Transmembrane</keyword>
<dbReference type="Pfam" id="PF07963">
    <property type="entry name" value="N_methyl"/>
    <property type="match status" value="1"/>
</dbReference>
<dbReference type="AlphaFoldDB" id="A0A850QGD9"/>
<reference evidence="2 3" key="1">
    <citation type="submission" date="2020-06" db="EMBL/GenBank/DDBJ databases">
        <authorList>
            <person name="Qiu C."/>
            <person name="Liu Z."/>
        </authorList>
    </citation>
    <scope>NUCLEOTIDE SEQUENCE [LARGE SCALE GENOMIC DNA]</scope>
    <source>
        <strain evidence="2 3">EM 1</strain>
    </source>
</reference>
<dbReference type="EMBL" id="JABXYJ010000001">
    <property type="protein sequence ID" value="NVO76475.1"/>
    <property type="molecule type" value="Genomic_DNA"/>
</dbReference>
<evidence type="ECO:0000256" key="1">
    <source>
        <dbReference type="SAM" id="Phobius"/>
    </source>
</evidence>
<organism evidence="2 3">
    <name type="scientific">Undibacterium oligocarboniphilum</name>
    <dbReference type="NCBI Taxonomy" id="666702"/>
    <lineage>
        <taxon>Bacteria</taxon>
        <taxon>Pseudomonadati</taxon>
        <taxon>Pseudomonadota</taxon>
        <taxon>Betaproteobacteria</taxon>
        <taxon>Burkholderiales</taxon>
        <taxon>Oxalobacteraceae</taxon>
        <taxon>Undibacterium</taxon>
    </lineage>
</organism>